<sequence length="100" mass="11590">MQDNTEDLDERRTSFRVDLEAERILLAWQDENGQEQTDDGICIDLARHGVLIEYKMNFKVGELLAITFNPDNDKRHMVKGQVCRTITCNPKSFHIAIQLI</sequence>
<accession>A0A1S6HT55</accession>
<reference evidence="2 3" key="1">
    <citation type="submission" date="2016-03" db="EMBL/GenBank/DDBJ databases">
        <title>Complete genome sequence of Shewanella psychrophila WP2, a deep sea bacterium isolated from west Pacific sediment.</title>
        <authorList>
            <person name="Xu G."/>
            <person name="Jian H."/>
        </authorList>
    </citation>
    <scope>NUCLEOTIDE SEQUENCE [LARGE SCALE GENOMIC DNA]</scope>
    <source>
        <strain evidence="2 3">WP2</strain>
    </source>
</reference>
<dbReference type="InterPro" id="IPR009875">
    <property type="entry name" value="PilZ_domain"/>
</dbReference>
<proteinExistence type="predicted"/>
<evidence type="ECO:0000313" key="2">
    <source>
        <dbReference type="EMBL" id="AQS38726.1"/>
    </source>
</evidence>
<dbReference type="KEGG" id="spsw:Sps_03599"/>
<protein>
    <submittedName>
        <fullName evidence="2">PilZ domain-containing protein</fullName>
    </submittedName>
</protein>
<dbReference type="AlphaFoldDB" id="A0A1S6HT55"/>
<dbReference type="RefSeq" id="WP_077753730.1">
    <property type="nucleotide sequence ID" value="NZ_CP014782.1"/>
</dbReference>
<dbReference type="STRING" id="225848.Sps_03599"/>
<keyword evidence="3" id="KW-1185">Reference proteome</keyword>
<gene>
    <name evidence="2" type="ORF">Sps_03599</name>
</gene>
<dbReference type="OrthoDB" id="6267373at2"/>
<feature type="domain" description="PilZ" evidence="1">
    <location>
        <begin position="10"/>
        <end position="88"/>
    </location>
</feature>
<dbReference type="GO" id="GO:0035438">
    <property type="term" value="F:cyclic-di-GMP binding"/>
    <property type="evidence" value="ECO:0007669"/>
    <property type="project" value="InterPro"/>
</dbReference>
<dbReference type="EMBL" id="CP014782">
    <property type="protein sequence ID" value="AQS38726.1"/>
    <property type="molecule type" value="Genomic_DNA"/>
</dbReference>
<dbReference type="Proteomes" id="UP000189545">
    <property type="component" value="Chromosome"/>
</dbReference>
<organism evidence="2 3">
    <name type="scientific">Shewanella psychrophila</name>
    <dbReference type="NCBI Taxonomy" id="225848"/>
    <lineage>
        <taxon>Bacteria</taxon>
        <taxon>Pseudomonadati</taxon>
        <taxon>Pseudomonadota</taxon>
        <taxon>Gammaproteobacteria</taxon>
        <taxon>Alteromonadales</taxon>
        <taxon>Shewanellaceae</taxon>
        <taxon>Shewanella</taxon>
    </lineage>
</organism>
<dbReference type="Pfam" id="PF07238">
    <property type="entry name" value="PilZ"/>
    <property type="match status" value="1"/>
</dbReference>
<dbReference type="SUPFAM" id="SSF141371">
    <property type="entry name" value="PilZ domain-like"/>
    <property type="match status" value="1"/>
</dbReference>
<evidence type="ECO:0000313" key="3">
    <source>
        <dbReference type="Proteomes" id="UP000189545"/>
    </source>
</evidence>
<evidence type="ECO:0000259" key="1">
    <source>
        <dbReference type="Pfam" id="PF07238"/>
    </source>
</evidence>
<name>A0A1S6HT55_9GAMM</name>